<dbReference type="PROSITE" id="PS00137">
    <property type="entry name" value="SUBTILASE_HIS"/>
    <property type="match status" value="1"/>
</dbReference>
<feature type="domain" description="Peptidase S8/S53" evidence="8">
    <location>
        <begin position="151"/>
        <end position="374"/>
    </location>
</feature>
<dbReference type="InterPro" id="IPR010259">
    <property type="entry name" value="S8pro/Inhibitor_I9"/>
</dbReference>
<sequence>MRVMKAARMTGTAGIAAVLFAATIGLATPAHAAEGTILDVNAADVVPNSYIVALKNTPANAASLTQKYGGTVKFTYKAALNGFAADMTAQQARRLAADPAVDYVQADQMMRITATQQNPPSWGLDRIDQRNLPLNNAYTYPNTASNVNAYIIDTGILLTHSTFGGRARTGFDAITSGGTANDCHGHGTHVAGTVGGSQYGVAKGVQLYAVRVLSCSGSGTTAQVVAGVDWVTANHRKPAVANMSLGGGANTSIDAAVRRSIAAGVTYAIASGNSDGANACSFSPARVTEAITVNASTNTDARASFSNIGNCTDLFAPGQSIVSSWIGSNTATNNISGTSMATPHVAGAAALYLSTAPTATPAQVQSTLISRSTPNVITNAGTGSPNRLLFVQQ</sequence>
<dbReference type="InterPro" id="IPR023828">
    <property type="entry name" value="Peptidase_S8_Ser-AS"/>
</dbReference>
<keyword evidence="7" id="KW-0732">Signal</keyword>
<dbReference type="EMBL" id="JAJVCN010000002">
    <property type="protein sequence ID" value="MCE7005765.1"/>
    <property type="molecule type" value="Genomic_DNA"/>
</dbReference>
<dbReference type="PANTHER" id="PTHR43806:SF11">
    <property type="entry name" value="CEREVISIN-RELATED"/>
    <property type="match status" value="1"/>
</dbReference>
<dbReference type="Proteomes" id="UP001521150">
    <property type="component" value="Unassembled WGS sequence"/>
</dbReference>
<dbReference type="InterPro" id="IPR000209">
    <property type="entry name" value="Peptidase_S8/S53_dom"/>
</dbReference>
<feature type="active site" description="Charge relay system" evidence="5">
    <location>
        <position position="186"/>
    </location>
</feature>
<dbReference type="SUPFAM" id="SSF54897">
    <property type="entry name" value="Protease propeptides/inhibitors"/>
    <property type="match status" value="1"/>
</dbReference>
<dbReference type="InterPro" id="IPR037045">
    <property type="entry name" value="S8pro/Inhibitor_I9_sf"/>
</dbReference>
<dbReference type="InterPro" id="IPR015500">
    <property type="entry name" value="Peptidase_S8_subtilisin-rel"/>
</dbReference>
<evidence type="ECO:0000256" key="7">
    <source>
        <dbReference type="SAM" id="SignalP"/>
    </source>
</evidence>
<name>A0ABS8ZDA1_9PSEU</name>
<gene>
    <name evidence="10" type="ORF">LWC34_23475</name>
</gene>
<evidence type="ECO:0000313" key="11">
    <source>
        <dbReference type="Proteomes" id="UP001521150"/>
    </source>
</evidence>
<feature type="active site" description="Charge relay system" evidence="5">
    <location>
        <position position="339"/>
    </location>
</feature>
<evidence type="ECO:0000256" key="4">
    <source>
        <dbReference type="ARBA" id="ARBA00022825"/>
    </source>
</evidence>
<dbReference type="PROSITE" id="PS51892">
    <property type="entry name" value="SUBTILASE"/>
    <property type="match status" value="1"/>
</dbReference>
<dbReference type="PRINTS" id="PR00723">
    <property type="entry name" value="SUBTILISIN"/>
</dbReference>
<evidence type="ECO:0000313" key="10">
    <source>
        <dbReference type="EMBL" id="MCE7005765.1"/>
    </source>
</evidence>
<feature type="active site" description="Charge relay system" evidence="5">
    <location>
        <position position="153"/>
    </location>
</feature>
<organism evidence="10 11">
    <name type="scientific">Kibdelosporangium philippinense</name>
    <dbReference type="NCBI Taxonomy" id="211113"/>
    <lineage>
        <taxon>Bacteria</taxon>
        <taxon>Bacillati</taxon>
        <taxon>Actinomycetota</taxon>
        <taxon>Actinomycetes</taxon>
        <taxon>Pseudonocardiales</taxon>
        <taxon>Pseudonocardiaceae</taxon>
        <taxon>Kibdelosporangium</taxon>
    </lineage>
</organism>
<dbReference type="InterPro" id="IPR050131">
    <property type="entry name" value="Peptidase_S8_subtilisin-like"/>
</dbReference>
<dbReference type="InterPro" id="IPR023827">
    <property type="entry name" value="Peptidase_S8_Asp-AS"/>
</dbReference>
<dbReference type="Gene3D" id="3.30.70.80">
    <property type="entry name" value="Peptidase S8 propeptide/proteinase inhibitor I9"/>
    <property type="match status" value="1"/>
</dbReference>
<evidence type="ECO:0000259" key="9">
    <source>
        <dbReference type="Pfam" id="PF05922"/>
    </source>
</evidence>
<evidence type="ECO:0000256" key="5">
    <source>
        <dbReference type="PROSITE-ProRule" id="PRU01240"/>
    </source>
</evidence>
<keyword evidence="2 5" id="KW-0645">Protease</keyword>
<comment type="similarity">
    <text evidence="1 5 6">Belongs to the peptidase S8 family.</text>
</comment>
<feature type="chain" id="PRO_5046583935" evidence="7">
    <location>
        <begin position="33"/>
        <end position="393"/>
    </location>
</feature>
<evidence type="ECO:0000256" key="3">
    <source>
        <dbReference type="ARBA" id="ARBA00022801"/>
    </source>
</evidence>
<dbReference type="InterPro" id="IPR022398">
    <property type="entry name" value="Peptidase_S8_His-AS"/>
</dbReference>
<evidence type="ECO:0000256" key="6">
    <source>
        <dbReference type="RuleBase" id="RU003355"/>
    </source>
</evidence>
<dbReference type="CDD" id="cd04077">
    <property type="entry name" value="Peptidases_S8_PCSK9_ProteinaseK_like"/>
    <property type="match status" value="1"/>
</dbReference>
<feature type="signal peptide" evidence="7">
    <location>
        <begin position="1"/>
        <end position="32"/>
    </location>
</feature>
<keyword evidence="3 5" id="KW-0378">Hydrolase</keyword>
<dbReference type="SUPFAM" id="SSF52743">
    <property type="entry name" value="Subtilisin-like"/>
    <property type="match status" value="1"/>
</dbReference>
<accession>A0ABS8ZDA1</accession>
<keyword evidence="4 5" id="KW-0720">Serine protease</keyword>
<reference evidence="10 11" key="1">
    <citation type="submission" date="2021-12" db="EMBL/GenBank/DDBJ databases">
        <title>Genome sequence of Kibdelosporangium philippinense ATCC 49844.</title>
        <authorList>
            <person name="Fedorov E.A."/>
            <person name="Omeragic M."/>
            <person name="Shalygina K.F."/>
            <person name="Maclea K.S."/>
        </authorList>
    </citation>
    <scope>NUCLEOTIDE SEQUENCE [LARGE SCALE GENOMIC DNA]</scope>
    <source>
        <strain evidence="10 11">ATCC 49844</strain>
    </source>
</reference>
<dbReference type="InterPro" id="IPR034193">
    <property type="entry name" value="PCSK9_ProteinaseK-like"/>
</dbReference>
<dbReference type="Gene3D" id="3.40.50.200">
    <property type="entry name" value="Peptidase S8/S53 domain"/>
    <property type="match status" value="1"/>
</dbReference>
<dbReference type="PROSITE" id="PS00136">
    <property type="entry name" value="SUBTILASE_ASP"/>
    <property type="match status" value="1"/>
</dbReference>
<proteinExistence type="inferred from homology"/>
<dbReference type="PROSITE" id="PS00138">
    <property type="entry name" value="SUBTILASE_SER"/>
    <property type="match status" value="1"/>
</dbReference>
<keyword evidence="11" id="KW-1185">Reference proteome</keyword>
<evidence type="ECO:0000259" key="8">
    <source>
        <dbReference type="Pfam" id="PF00082"/>
    </source>
</evidence>
<dbReference type="Pfam" id="PF05922">
    <property type="entry name" value="Inhibitor_I9"/>
    <property type="match status" value="1"/>
</dbReference>
<evidence type="ECO:0000256" key="1">
    <source>
        <dbReference type="ARBA" id="ARBA00011073"/>
    </source>
</evidence>
<dbReference type="Pfam" id="PF00082">
    <property type="entry name" value="Peptidase_S8"/>
    <property type="match status" value="1"/>
</dbReference>
<comment type="caution">
    <text evidence="10">The sequence shown here is derived from an EMBL/GenBank/DDBJ whole genome shotgun (WGS) entry which is preliminary data.</text>
</comment>
<evidence type="ECO:0000256" key="2">
    <source>
        <dbReference type="ARBA" id="ARBA00022670"/>
    </source>
</evidence>
<protein>
    <submittedName>
        <fullName evidence="10">S8 family peptidase</fullName>
    </submittedName>
</protein>
<dbReference type="RefSeq" id="WP_233727303.1">
    <property type="nucleotide sequence ID" value="NZ_JAJVCN010000002.1"/>
</dbReference>
<dbReference type="InterPro" id="IPR036852">
    <property type="entry name" value="Peptidase_S8/S53_dom_sf"/>
</dbReference>
<dbReference type="PANTHER" id="PTHR43806">
    <property type="entry name" value="PEPTIDASE S8"/>
    <property type="match status" value="1"/>
</dbReference>
<feature type="domain" description="Inhibitor I9" evidence="9">
    <location>
        <begin position="67"/>
        <end position="112"/>
    </location>
</feature>